<dbReference type="SUPFAM" id="SSF56747">
    <property type="entry name" value="Prim-pol domain"/>
    <property type="match status" value="1"/>
</dbReference>
<keyword evidence="5" id="KW-0548">Nucleotidyltransferase</keyword>
<dbReference type="GO" id="GO:0006269">
    <property type="term" value="P:DNA replication, synthesis of primer"/>
    <property type="evidence" value="ECO:0007669"/>
    <property type="project" value="UniProtKB-KW"/>
</dbReference>
<keyword evidence="3" id="KW-0639">Primosome</keyword>
<dbReference type="Pfam" id="PF01896">
    <property type="entry name" value="DNA_primase_S"/>
    <property type="match status" value="1"/>
</dbReference>
<dbReference type="GO" id="GO:0046872">
    <property type="term" value="F:metal ion binding"/>
    <property type="evidence" value="ECO:0007669"/>
    <property type="project" value="UniProtKB-KW"/>
</dbReference>
<evidence type="ECO:0000256" key="1">
    <source>
        <dbReference type="ARBA" id="ARBA00009762"/>
    </source>
</evidence>
<dbReference type="Gene3D" id="3.90.920.10">
    <property type="entry name" value="DNA primase, PRIM domain"/>
    <property type="match status" value="1"/>
</dbReference>
<evidence type="ECO:0000256" key="5">
    <source>
        <dbReference type="ARBA" id="ARBA00022695"/>
    </source>
</evidence>
<keyword evidence="2" id="KW-0240">DNA-directed RNA polymerase</keyword>
<dbReference type="GO" id="GO:0000428">
    <property type="term" value="C:DNA-directed RNA polymerase complex"/>
    <property type="evidence" value="ECO:0007669"/>
    <property type="project" value="UniProtKB-KW"/>
</dbReference>
<name>A0A0F9KID4_9ZZZZ</name>
<evidence type="ECO:0000256" key="6">
    <source>
        <dbReference type="ARBA" id="ARBA00022705"/>
    </source>
</evidence>
<keyword evidence="7" id="KW-0479">Metal-binding</keyword>
<proteinExistence type="inferred from homology"/>
<sequence length="427" mass="49212">MNDNQYLNRLFKDYYSKNRNNLPVIELFDQREFGFIPWDKEIKMIRHIGFRKINDLVKYLTDSGPRHVYSSGTLYSQPEIPDMGGKGYRGCDLIIDIDVDHFYTPCKEDHDYWQCRECGKTGRGMVKKCPKCKAFKIKTLAWICDECLNVAKEEIIKLVNNFLIPDFGIEVNKFKVAFSGHRGYHLKIGSEKMRPLTSGERREIADYVSGENISFDILGLKERGGNIFGFSKINIGWAQKIVSKIEEILSKPDIYIKQLLLDKNKFNLGKNLTESFLKSKDKFLSIIKDENRNSWAIEGFGINTWNTFLTGIVHEIGVEIDTPVTIDIHRLIRYPGSLHGKTGFKVQEILLNELTDFNPLDEAEEKLDPIIFESKVKTTQKLEILEQKVPMTQIKGEKYGPYSKGEIIEVPHHIAIFLLCKEVAKSI</sequence>
<evidence type="ECO:0000256" key="4">
    <source>
        <dbReference type="ARBA" id="ARBA00022679"/>
    </source>
</evidence>
<dbReference type="HAMAP" id="MF_00700">
    <property type="entry name" value="DNA_primase_sml_arc"/>
    <property type="match status" value="1"/>
</dbReference>
<dbReference type="PANTHER" id="PTHR10536">
    <property type="entry name" value="DNA PRIMASE SMALL SUBUNIT"/>
    <property type="match status" value="1"/>
</dbReference>
<evidence type="ECO:0000313" key="10">
    <source>
        <dbReference type="EMBL" id="KKM81864.1"/>
    </source>
</evidence>
<reference evidence="10" key="1">
    <citation type="journal article" date="2015" name="Nature">
        <title>Complex archaea that bridge the gap between prokaryotes and eukaryotes.</title>
        <authorList>
            <person name="Spang A."/>
            <person name="Saw J.H."/>
            <person name="Jorgensen S.L."/>
            <person name="Zaremba-Niedzwiedzka K."/>
            <person name="Martijn J."/>
            <person name="Lind A.E."/>
            <person name="van Eijk R."/>
            <person name="Schleper C."/>
            <person name="Guy L."/>
            <person name="Ettema T.J."/>
        </authorList>
    </citation>
    <scope>NUCLEOTIDE SEQUENCE</scope>
</reference>
<keyword evidence="8" id="KW-0460">Magnesium</keyword>
<dbReference type="GO" id="GO:1990077">
    <property type="term" value="C:primosome complex"/>
    <property type="evidence" value="ECO:0007669"/>
    <property type="project" value="UniProtKB-KW"/>
</dbReference>
<evidence type="ECO:0008006" key="11">
    <source>
        <dbReference type="Google" id="ProtNLM"/>
    </source>
</evidence>
<evidence type="ECO:0000256" key="9">
    <source>
        <dbReference type="ARBA" id="ARBA00023163"/>
    </source>
</evidence>
<evidence type="ECO:0000256" key="7">
    <source>
        <dbReference type="ARBA" id="ARBA00022723"/>
    </source>
</evidence>
<keyword evidence="6" id="KW-0235">DNA replication</keyword>
<accession>A0A0F9KID4</accession>
<protein>
    <recommendedName>
        <fullName evidence="11">DNA primase small subunit PriS</fullName>
    </recommendedName>
</protein>
<keyword evidence="9" id="KW-0804">Transcription</keyword>
<dbReference type="EMBL" id="LAZR01007952">
    <property type="protein sequence ID" value="KKM81864.1"/>
    <property type="molecule type" value="Genomic_DNA"/>
</dbReference>
<evidence type="ECO:0000256" key="3">
    <source>
        <dbReference type="ARBA" id="ARBA00022515"/>
    </source>
</evidence>
<dbReference type="GO" id="GO:0003899">
    <property type="term" value="F:DNA-directed RNA polymerase activity"/>
    <property type="evidence" value="ECO:0007669"/>
    <property type="project" value="InterPro"/>
</dbReference>
<dbReference type="InterPro" id="IPR023639">
    <property type="entry name" value="DNA_primase_ssu_PriS"/>
</dbReference>
<gene>
    <name evidence="10" type="ORF">LCGC14_1325510</name>
</gene>
<organism evidence="10">
    <name type="scientific">marine sediment metagenome</name>
    <dbReference type="NCBI Taxonomy" id="412755"/>
    <lineage>
        <taxon>unclassified sequences</taxon>
        <taxon>metagenomes</taxon>
        <taxon>ecological metagenomes</taxon>
    </lineage>
</organism>
<dbReference type="AlphaFoldDB" id="A0A0F9KID4"/>
<comment type="similarity">
    <text evidence="1">Belongs to the eukaryotic-type primase small subunit family.</text>
</comment>
<evidence type="ECO:0000256" key="8">
    <source>
        <dbReference type="ARBA" id="ARBA00022842"/>
    </source>
</evidence>
<evidence type="ECO:0000256" key="2">
    <source>
        <dbReference type="ARBA" id="ARBA00022478"/>
    </source>
</evidence>
<dbReference type="InterPro" id="IPR002755">
    <property type="entry name" value="DNA_primase_S"/>
</dbReference>
<keyword evidence="4" id="KW-0808">Transferase</keyword>
<comment type="caution">
    <text evidence="10">The sequence shown here is derived from an EMBL/GenBank/DDBJ whole genome shotgun (WGS) entry which is preliminary data.</text>
</comment>